<keyword evidence="4" id="KW-0560">Oxidoreductase</keyword>
<name>A0A1H6CTN0_9HYPH</name>
<evidence type="ECO:0000256" key="2">
    <source>
        <dbReference type="ARBA" id="ARBA00022723"/>
    </source>
</evidence>
<evidence type="ECO:0000256" key="5">
    <source>
        <dbReference type="ARBA" id="ARBA00023004"/>
    </source>
</evidence>
<feature type="cross-link" description="3'-(S-cysteinyl)-tyrosine (Cys-Tyr)" evidence="6">
    <location>
        <begin position="93"/>
        <end position="155"/>
    </location>
</feature>
<proteinExistence type="inferred from homology"/>
<accession>A0A1H6CTN0</accession>
<keyword evidence="5 7" id="KW-0408">Iron</keyword>
<feature type="binding site" evidence="7">
    <location>
        <position position="139"/>
    </location>
    <ligand>
        <name>Fe cation</name>
        <dbReference type="ChEBI" id="CHEBI:24875"/>
        <note>catalytic</note>
    </ligand>
</feature>
<dbReference type="PANTHER" id="PTHR12918">
    <property type="entry name" value="CYSTEINE DIOXYGENASE"/>
    <property type="match status" value="1"/>
</dbReference>
<evidence type="ECO:0000313" key="9">
    <source>
        <dbReference type="Proteomes" id="UP000236743"/>
    </source>
</evidence>
<comment type="similarity">
    <text evidence="1">Belongs to the cysteine dioxygenase family.</text>
</comment>
<dbReference type="Pfam" id="PF05995">
    <property type="entry name" value="CDO_I"/>
    <property type="match status" value="1"/>
</dbReference>
<feature type="binding site" evidence="7">
    <location>
        <position position="89"/>
    </location>
    <ligand>
        <name>Fe cation</name>
        <dbReference type="ChEBI" id="CHEBI:24875"/>
        <note>catalytic</note>
    </ligand>
</feature>
<evidence type="ECO:0000256" key="7">
    <source>
        <dbReference type="PIRSR" id="PIRSR610300-51"/>
    </source>
</evidence>
<dbReference type="PANTHER" id="PTHR12918:SF1">
    <property type="entry name" value="CYSTEINE DIOXYGENASE TYPE 1"/>
    <property type="match status" value="1"/>
</dbReference>
<dbReference type="AlphaFoldDB" id="A0A1H6CTN0"/>
<keyword evidence="3" id="KW-0223">Dioxygenase</keyword>
<dbReference type="CDD" id="cd10548">
    <property type="entry name" value="cupin_CDO"/>
    <property type="match status" value="1"/>
</dbReference>
<gene>
    <name evidence="8" type="ORF">SAMN04488115_11296</name>
</gene>
<organism evidence="8 9">
    <name type="scientific">Bosea lathyri</name>
    <dbReference type="NCBI Taxonomy" id="1036778"/>
    <lineage>
        <taxon>Bacteria</taxon>
        <taxon>Pseudomonadati</taxon>
        <taxon>Pseudomonadota</taxon>
        <taxon>Alphaproteobacteria</taxon>
        <taxon>Hyphomicrobiales</taxon>
        <taxon>Boseaceae</taxon>
        <taxon>Bosea</taxon>
    </lineage>
</organism>
<dbReference type="SUPFAM" id="SSF51182">
    <property type="entry name" value="RmlC-like cupins"/>
    <property type="match status" value="1"/>
</dbReference>
<dbReference type="Gene3D" id="2.60.120.10">
    <property type="entry name" value="Jelly Rolls"/>
    <property type="match status" value="1"/>
</dbReference>
<evidence type="ECO:0000256" key="4">
    <source>
        <dbReference type="ARBA" id="ARBA00023002"/>
    </source>
</evidence>
<dbReference type="GO" id="GO:0017172">
    <property type="term" value="F:cysteine dioxygenase activity"/>
    <property type="evidence" value="ECO:0007669"/>
    <property type="project" value="TreeGrafter"/>
</dbReference>
<keyword evidence="2 7" id="KW-0479">Metal-binding</keyword>
<evidence type="ECO:0000256" key="1">
    <source>
        <dbReference type="ARBA" id="ARBA00006622"/>
    </source>
</evidence>
<reference evidence="8 9" key="1">
    <citation type="submission" date="2016-10" db="EMBL/GenBank/DDBJ databases">
        <authorList>
            <person name="de Groot N.N."/>
        </authorList>
    </citation>
    <scope>NUCLEOTIDE SEQUENCE [LARGE SCALE GENOMIC DNA]</scope>
    <source>
        <strain evidence="8 9">DSM 26656</strain>
    </source>
</reference>
<keyword evidence="6" id="KW-0883">Thioether bond</keyword>
<dbReference type="Proteomes" id="UP000236743">
    <property type="component" value="Unassembled WGS sequence"/>
</dbReference>
<dbReference type="GO" id="GO:0019448">
    <property type="term" value="P:L-cysteine catabolic process"/>
    <property type="evidence" value="ECO:0007669"/>
    <property type="project" value="TreeGrafter"/>
</dbReference>
<dbReference type="GO" id="GO:0008198">
    <property type="term" value="F:ferrous iron binding"/>
    <property type="evidence" value="ECO:0007669"/>
    <property type="project" value="TreeGrafter"/>
</dbReference>
<evidence type="ECO:0000313" key="8">
    <source>
        <dbReference type="EMBL" id="SEG76312.1"/>
    </source>
</evidence>
<feature type="binding site" evidence="7">
    <location>
        <position position="87"/>
    </location>
    <ligand>
        <name>Fe cation</name>
        <dbReference type="ChEBI" id="CHEBI:24875"/>
        <note>catalytic</note>
    </ligand>
</feature>
<evidence type="ECO:0000256" key="6">
    <source>
        <dbReference type="PIRSR" id="PIRSR610300-50"/>
    </source>
</evidence>
<dbReference type="InterPro" id="IPR010300">
    <property type="entry name" value="CDO_1"/>
</dbReference>
<evidence type="ECO:0000256" key="3">
    <source>
        <dbReference type="ARBA" id="ARBA00022964"/>
    </source>
</evidence>
<dbReference type="InterPro" id="IPR014710">
    <property type="entry name" value="RmlC-like_jellyroll"/>
</dbReference>
<protein>
    <submittedName>
        <fullName evidence="8">Predicted metal-dependent enzyme of the double-stranded beta helix superfamily</fullName>
    </submittedName>
</protein>
<dbReference type="InterPro" id="IPR011051">
    <property type="entry name" value="RmlC_Cupin_sf"/>
</dbReference>
<keyword evidence="9" id="KW-1185">Reference proteome</keyword>
<sequence>MHVQDFLSEERRGAVLRSLRTDEGTLSRDYLTAARNVLRELVAMPDLIQRLPLERKAGGYTRNLLAGNDAVSIWAIVWGEGSTTCIHDHHCSCCFGVVSGTVTETWYRAIDATRAVPVEEQERQAGYVACMLPSGPNIHRMQNLGAGDAISIHIYGFDHEAHASSIETQYTAVNG</sequence>
<dbReference type="EMBL" id="FNUY01000012">
    <property type="protein sequence ID" value="SEG76312.1"/>
    <property type="molecule type" value="Genomic_DNA"/>
</dbReference>